<dbReference type="NCBIfam" id="TIGR00225">
    <property type="entry name" value="prc"/>
    <property type="match status" value="1"/>
</dbReference>
<dbReference type="Pfam" id="PF03572">
    <property type="entry name" value="Peptidase_S41"/>
    <property type="match status" value="1"/>
</dbReference>
<dbReference type="Pfam" id="PF00595">
    <property type="entry name" value="PDZ"/>
    <property type="match status" value="1"/>
</dbReference>
<keyword evidence="4 5" id="KW-0720">Serine protease</keyword>
<dbReference type="InterPro" id="IPR004447">
    <property type="entry name" value="Peptidase_S41A"/>
</dbReference>
<dbReference type="SMART" id="SM00245">
    <property type="entry name" value="TSPc"/>
    <property type="match status" value="1"/>
</dbReference>
<dbReference type="PANTHER" id="PTHR32060:SF22">
    <property type="entry name" value="CARBOXYL-TERMINAL-PROCESSING PEPTIDASE 3, CHLOROPLASTIC"/>
    <property type="match status" value="1"/>
</dbReference>
<dbReference type="Proteomes" id="UP000742786">
    <property type="component" value="Unassembled WGS sequence"/>
</dbReference>
<dbReference type="Pfam" id="PF17804">
    <property type="entry name" value="TSP_NTD"/>
    <property type="match status" value="1"/>
</dbReference>
<dbReference type="GO" id="GO:0030288">
    <property type="term" value="C:outer membrane-bounded periplasmic space"/>
    <property type="evidence" value="ECO:0007669"/>
    <property type="project" value="TreeGrafter"/>
</dbReference>
<dbReference type="Gene3D" id="2.30.42.10">
    <property type="match status" value="1"/>
</dbReference>
<evidence type="ECO:0000256" key="6">
    <source>
        <dbReference type="SAM" id="MobiDB-lite"/>
    </source>
</evidence>
<feature type="domain" description="PDZ" evidence="8">
    <location>
        <begin position="237"/>
        <end position="316"/>
    </location>
</feature>
<keyword evidence="7" id="KW-0732">Signal</keyword>
<name>A0A916NIY4_9PROT</name>
<evidence type="ECO:0000256" key="5">
    <source>
        <dbReference type="RuleBase" id="RU004404"/>
    </source>
</evidence>
<feature type="region of interest" description="Disordered" evidence="6">
    <location>
        <begin position="623"/>
        <end position="671"/>
    </location>
</feature>
<organism evidence="9 10">
    <name type="scientific">Georgfuchsia toluolica</name>
    <dbReference type="NCBI Taxonomy" id="424218"/>
    <lineage>
        <taxon>Bacteria</taxon>
        <taxon>Pseudomonadati</taxon>
        <taxon>Pseudomonadota</taxon>
        <taxon>Betaproteobacteria</taxon>
        <taxon>Nitrosomonadales</taxon>
        <taxon>Sterolibacteriaceae</taxon>
        <taxon>Georgfuchsia</taxon>
    </lineage>
</organism>
<dbReference type="EMBL" id="CAJQUM010000001">
    <property type="protein sequence ID" value="CAG4885088.1"/>
    <property type="molecule type" value="Genomic_DNA"/>
</dbReference>
<dbReference type="SMART" id="SM00228">
    <property type="entry name" value="PDZ"/>
    <property type="match status" value="1"/>
</dbReference>
<dbReference type="FunFam" id="3.90.226.10:FF:000090">
    <property type="entry name" value="Tail-specific protease"/>
    <property type="match status" value="1"/>
</dbReference>
<accession>A0A916NIY4</accession>
<dbReference type="GO" id="GO:0007165">
    <property type="term" value="P:signal transduction"/>
    <property type="evidence" value="ECO:0007669"/>
    <property type="project" value="TreeGrafter"/>
</dbReference>
<feature type="compositionally biased region" description="Basic and acidic residues" evidence="6">
    <location>
        <begin position="623"/>
        <end position="635"/>
    </location>
</feature>
<dbReference type="InterPro" id="IPR036034">
    <property type="entry name" value="PDZ_sf"/>
</dbReference>
<reference evidence="9" key="1">
    <citation type="submission" date="2021-04" db="EMBL/GenBank/DDBJ databases">
        <authorList>
            <person name="Hornung B."/>
        </authorList>
    </citation>
    <scope>NUCLEOTIDE SEQUENCE</scope>
    <source>
        <strain evidence="9">G5G6</strain>
    </source>
</reference>
<dbReference type="PANTHER" id="PTHR32060">
    <property type="entry name" value="TAIL-SPECIFIC PROTEASE"/>
    <property type="match status" value="1"/>
</dbReference>
<evidence type="ECO:0000256" key="7">
    <source>
        <dbReference type="SAM" id="SignalP"/>
    </source>
</evidence>
<feature type="chain" id="PRO_5037172201" evidence="7">
    <location>
        <begin position="21"/>
        <end position="730"/>
    </location>
</feature>
<dbReference type="GO" id="GO:0006508">
    <property type="term" value="P:proteolysis"/>
    <property type="evidence" value="ECO:0007669"/>
    <property type="project" value="UniProtKB-KW"/>
</dbReference>
<dbReference type="RefSeq" id="WP_220636872.1">
    <property type="nucleotide sequence ID" value="NZ_CAJQUM010000001.1"/>
</dbReference>
<evidence type="ECO:0000313" key="9">
    <source>
        <dbReference type="EMBL" id="CAG4885088.1"/>
    </source>
</evidence>
<evidence type="ECO:0000256" key="1">
    <source>
        <dbReference type="ARBA" id="ARBA00009179"/>
    </source>
</evidence>
<gene>
    <name evidence="9" type="primary">prc</name>
    <name evidence="9" type="ORF">GTOL_12971</name>
</gene>
<dbReference type="AlphaFoldDB" id="A0A916NIY4"/>
<dbReference type="InterPro" id="IPR001478">
    <property type="entry name" value="PDZ"/>
</dbReference>
<keyword evidence="2 5" id="KW-0645">Protease</keyword>
<protein>
    <submittedName>
        <fullName evidence="9">Tail-specific protease</fullName>
        <ecNumber evidence="9">3.4.21.102</ecNumber>
    </submittedName>
</protein>
<evidence type="ECO:0000313" key="10">
    <source>
        <dbReference type="Proteomes" id="UP000742786"/>
    </source>
</evidence>
<evidence type="ECO:0000259" key="8">
    <source>
        <dbReference type="PROSITE" id="PS50106"/>
    </source>
</evidence>
<dbReference type="InterPro" id="IPR020992">
    <property type="entry name" value="Tail_Prtase_C"/>
</dbReference>
<comment type="caution">
    <text evidence="9">The sequence shown here is derived from an EMBL/GenBank/DDBJ whole genome shotgun (WGS) entry which is preliminary data.</text>
</comment>
<keyword evidence="3 5" id="KW-0378">Hydrolase</keyword>
<evidence type="ECO:0000256" key="3">
    <source>
        <dbReference type="ARBA" id="ARBA00022801"/>
    </source>
</evidence>
<dbReference type="PROSITE" id="PS50106">
    <property type="entry name" value="PDZ"/>
    <property type="match status" value="1"/>
</dbReference>
<evidence type="ECO:0000256" key="4">
    <source>
        <dbReference type="ARBA" id="ARBA00022825"/>
    </source>
</evidence>
<sequence>MKLKLLWLALVFALATTAQAASLVSGMPPPPPELKPAQQQTQAAHLVAGLLTRYHYKAMPLDNAMSEKIFDHYLKALDSEKIFFVQSDIDQLTGFRTQLDDAILKEDLAAPFVIFNLYAQRVSARFAYARSLLSEGFDFQQKESYQYEREKETWPKSEIEMREVWRKRVKNDWLRLKLAGKDDKSIAETLNKRYNNSQKRISQVTSNDAFQTFMNAYTMAIEPHTNYMGPRTAEEFDIAMKLSLVGIGAVLAEKDDYTTIRELVPGGPAALSGQLKIGDRILGVAQGEHGVMMDIVGWRLDDTVALIRGAADSTVLLDVLPAGAGPDDKHQLVSLIRKKITLEEQSAKKSVLSVKEGNISRRIGVISLPGFYEDVEARQQGDVHFKSASRDVARLLGELKKEKVDAVLVDLRNNGGGSLSEAIELTGLFIGRGPVVQTRNAQGNVAVEGDNNVSVAWKGPLGVLINRSSASASEIFAAAIQDYGRGLVIGEPSFGKGTVQTMIDLDQIAKNDKPVFGELKLTIAQFFRVNGGTTQLRGVAPDIGFPAVTDVEDFGESSFDNALPWMQVKAASYSPAGNLKSLQPILLARHEARAKSDKDFLCLQEDIARFRLQSGKHLVSLNEAERRKEREDQEARQASCAAGSEAGMNAQGKVVGRKPAPGNNKPFRDDGLQADERNLATELAAENANKNAKDVLLNEAVHILGDEVGLLKPGSRFAASISPGAPLHPD</sequence>
<evidence type="ECO:0000256" key="2">
    <source>
        <dbReference type="ARBA" id="ARBA00022670"/>
    </source>
</evidence>
<dbReference type="GO" id="GO:0004252">
    <property type="term" value="F:serine-type endopeptidase activity"/>
    <property type="evidence" value="ECO:0007669"/>
    <property type="project" value="UniProtKB-EC"/>
</dbReference>
<dbReference type="SUPFAM" id="SSF50156">
    <property type="entry name" value="PDZ domain-like"/>
    <property type="match status" value="1"/>
</dbReference>
<dbReference type="SUPFAM" id="SSF52096">
    <property type="entry name" value="ClpP/crotonase"/>
    <property type="match status" value="1"/>
</dbReference>
<dbReference type="CDD" id="cd06782">
    <property type="entry name" value="cpPDZ_CPP-like"/>
    <property type="match status" value="1"/>
</dbReference>
<dbReference type="Pfam" id="PF11818">
    <property type="entry name" value="DUF3340"/>
    <property type="match status" value="1"/>
</dbReference>
<dbReference type="InterPro" id="IPR040573">
    <property type="entry name" value="TSP_N"/>
</dbReference>
<dbReference type="InterPro" id="IPR029045">
    <property type="entry name" value="ClpP/crotonase-like_dom_sf"/>
</dbReference>
<dbReference type="Gene3D" id="3.90.226.10">
    <property type="entry name" value="2-enoyl-CoA Hydratase, Chain A, domain 1"/>
    <property type="match status" value="1"/>
</dbReference>
<keyword evidence="10" id="KW-1185">Reference proteome</keyword>
<feature type="signal peptide" evidence="7">
    <location>
        <begin position="1"/>
        <end position="20"/>
    </location>
</feature>
<comment type="similarity">
    <text evidence="1 5">Belongs to the peptidase S41A family.</text>
</comment>
<proteinExistence type="inferred from homology"/>
<dbReference type="CDD" id="cd07560">
    <property type="entry name" value="Peptidase_S41_CPP"/>
    <property type="match status" value="1"/>
</dbReference>
<dbReference type="InterPro" id="IPR005151">
    <property type="entry name" value="Tail-specific_protease"/>
</dbReference>
<dbReference type="EC" id="3.4.21.102" evidence="9"/>